<dbReference type="EMBL" id="KQ423941">
    <property type="protein sequence ID" value="KOF71876.1"/>
    <property type="molecule type" value="Genomic_DNA"/>
</dbReference>
<proteinExistence type="predicted"/>
<evidence type="ECO:0000313" key="2">
    <source>
        <dbReference type="EMBL" id="KOF71876.1"/>
    </source>
</evidence>
<organism evidence="2">
    <name type="scientific">Octopus bimaculoides</name>
    <name type="common">California two-spotted octopus</name>
    <dbReference type="NCBI Taxonomy" id="37653"/>
    <lineage>
        <taxon>Eukaryota</taxon>
        <taxon>Metazoa</taxon>
        <taxon>Spiralia</taxon>
        <taxon>Lophotrochozoa</taxon>
        <taxon>Mollusca</taxon>
        <taxon>Cephalopoda</taxon>
        <taxon>Coleoidea</taxon>
        <taxon>Octopodiformes</taxon>
        <taxon>Octopoda</taxon>
        <taxon>Incirrata</taxon>
        <taxon>Octopodidae</taxon>
        <taxon>Octopus</taxon>
    </lineage>
</organism>
<dbReference type="InterPro" id="IPR013098">
    <property type="entry name" value="Ig_I-set"/>
</dbReference>
<evidence type="ECO:0000259" key="1">
    <source>
        <dbReference type="Pfam" id="PF07679"/>
    </source>
</evidence>
<dbReference type="AlphaFoldDB" id="A0A0L8G4B0"/>
<dbReference type="Gene3D" id="2.60.40.10">
    <property type="entry name" value="Immunoglobulins"/>
    <property type="match status" value="1"/>
</dbReference>
<protein>
    <recommendedName>
        <fullName evidence="1">Immunoglobulin I-set domain-containing protein</fullName>
    </recommendedName>
</protein>
<dbReference type="InterPro" id="IPR013783">
    <property type="entry name" value="Ig-like_fold"/>
</dbReference>
<sequence length="63" mass="7129">MEGDKYRLIIPKASERDAGRFTITAENPSGRATCSARVIVEKVLPVPMEASYQSQLYVFNYEM</sequence>
<name>A0A0L8G4B0_OCTBM</name>
<reference evidence="2" key="1">
    <citation type="submission" date="2015-07" db="EMBL/GenBank/DDBJ databases">
        <title>MeaNS - Measles Nucleotide Surveillance Program.</title>
        <authorList>
            <person name="Tran T."/>
            <person name="Druce J."/>
        </authorList>
    </citation>
    <scope>NUCLEOTIDE SEQUENCE</scope>
    <source>
        <strain evidence="2">UCB-OBI-ISO-001</strain>
        <tissue evidence="2">Gonad</tissue>
    </source>
</reference>
<dbReference type="Pfam" id="PF07679">
    <property type="entry name" value="I-set"/>
    <property type="match status" value="1"/>
</dbReference>
<gene>
    <name evidence="2" type="ORF">OCBIM_22000376mg</name>
</gene>
<dbReference type="SUPFAM" id="SSF48726">
    <property type="entry name" value="Immunoglobulin"/>
    <property type="match status" value="1"/>
</dbReference>
<accession>A0A0L8G4B0</accession>
<dbReference type="InterPro" id="IPR036179">
    <property type="entry name" value="Ig-like_dom_sf"/>
</dbReference>
<feature type="domain" description="Immunoglobulin I-set" evidence="1">
    <location>
        <begin position="2"/>
        <end position="40"/>
    </location>
</feature>